<dbReference type="EMBL" id="JXMU01000014">
    <property type="protein sequence ID" value="KPB01083.1"/>
    <property type="molecule type" value="Genomic_DNA"/>
</dbReference>
<evidence type="ECO:0000256" key="1">
    <source>
        <dbReference type="ARBA" id="ARBA00006817"/>
    </source>
</evidence>
<dbReference type="Proteomes" id="UP000038011">
    <property type="component" value="Unassembled WGS sequence"/>
</dbReference>
<comment type="caution">
    <text evidence="3">The sequence shown here is derived from an EMBL/GenBank/DDBJ whole genome shotgun (WGS) entry which is preliminary data.</text>
</comment>
<dbReference type="SUPFAM" id="SSF55961">
    <property type="entry name" value="Bet v1-like"/>
    <property type="match status" value="1"/>
</dbReference>
<organism evidence="3 4">
    <name type="scientific">Ahrensia marina</name>
    <dbReference type="NCBI Taxonomy" id="1514904"/>
    <lineage>
        <taxon>Bacteria</taxon>
        <taxon>Pseudomonadati</taxon>
        <taxon>Pseudomonadota</taxon>
        <taxon>Alphaproteobacteria</taxon>
        <taxon>Hyphomicrobiales</taxon>
        <taxon>Ahrensiaceae</taxon>
        <taxon>Ahrensia</taxon>
    </lineage>
</organism>
<feature type="domain" description="Activator of Hsp90 ATPase homologue 1/2-like C-terminal" evidence="2">
    <location>
        <begin position="15"/>
        <end position="157"/>
    </location>
</feature>
<gene>
    <name evidence="3" type="ORF">SU32_10645</name>
</gene>
<dbReference type="RefSeq" id="WP_053999345.1">
    <property type="nucleotide sequence ID" value="NZ_JXMU01000014.1"/>
</dbReference>
<evidence type="ECO:0000313" key="4">
    <source>
        <dbReference type="Proteomes" id="UP000038011"/>
    </source>
</evidence>
<evidence type="ECO:0000259" key="2">
    <source>
        <dbReference type="Pfam" id="PF08327"/>
    </source>
</evidence>
<keyword evidence="4" id="KW-1185">Reference proteome</keyword>
<dbReference type="CDD" id="cd07814">
    <property type="entry name" value="SRPBCC_CalC_Aha1-like"/>
    <property type="match status" value="1"/>
</dbReference>
<evidence type="ECO:0000313" key="3">
    <source>
        <dbReference type="EMBL" id="KPB01083.1"/>
    </source>
</evidence>
<dbReference type="InterPro" id="IPR023393">
    <property type="entry name" value="START-like_dom_sf"/>
</dbReference>
<dbReference type="InterPro" id="IPR013538">
    <property type="entry name" value="ASHA1/2-like_C"/>
</dbReference>
<dbReference type="AlphaFoldDB" id="A0A0M9GMA2"/>
<proteinExistence type="inferred from homology"/>
<sequence length="159" mass="17731">MSEQQQWVKITRVLDASIEDVWSMWTDPELFKKWYGPKGMTVPVADMDLVVGGTRKVCMEMVTPDRTMSMWFIGVYKEIEKPSRLVYTESMCEEDGTIIPPQAMGMPEGHPDITEVIVELSEANGKTAMTMVHIGVPVGTAGEGGWNQAFDKLAELVTT</sequence>
<accession>A0A0M9GMA2</accession>
<dbReference type="Pfam" id="PF08327">
    <property type="entry name" value="AHSA1"/>
    <property type="match status" value="1"/>
</dbReference>
<protein>
    <submittedName>
        <fullName evidence="3">ATPase</fullName>
    </submittedName>
</protein>
<dbReference type="Gene3D" id="3.30.530.20">
    <property type="match status" value="1"/>
</dbReference>
<dbReference type="STRING" id="1514904.SU32_10645"/>
<name>A0A0M9GMA2_9HYPH</name>
<reference evidence="3 4" key="1">
    <citation type="submission" date="2015-01" db="EMBL/GenBank/DDBJ databases">
        <title>Ahrensia donghaiensis sp. nov., a novel dimethylsulphoniopropionate-cleavage bacterium isolated from seawater and emended descriptions of the genus Ahrensia and Ahrensia kielensis.</title>
        <authorList>
            <person name="Liu J."/>
        </authorList>
    </citation>
    <scope>NUCLEOTIDE SEQUENCE [LARGE SCALE GENOMIC DNA]</scope>
    <source>
        <strain evidence="3 4">LZD062</strain>
    </source>
</reference>
<dbReference type="PATRIC" id="fig|1514904.3.peg.965"/>
<comment type="similarity">
    <text evidence="1">Belongs to the AHA1 family.</text>
</comment>
<dbReference type="OrthoDB" id="9805228at2"/>